<comment type="similarity">
    <text evidence="1">Belongs to the bacterial ribosomal protein bL33 family.</text>
</comment>
<keyword evidence="2" id="KW-0689">Ribosomal protein</keyword>
<dbReference type="GO" id="GO:0005840">
    <property type="term" value="C:ribosome"/>
    <property type="evidence" value="ECO:0007669"/>
    <property type="project" value="UniProtKB-KW"/>
</dbReference>
<dbReference type="Gene3D" id="2.20.28.120">
    <property type="entry name" value="Ribosomal protein L33"/>
    <property type="match status" value="1"/>
</dbReference>
<dbReference type="EMBL" id="JAGFBR010000014">
    <property type="protein sequence ID" value="KAH0455210.1"/>
    <property type="molecule type" value="Genomic_DNA"/>
</dbReference>
<dbReference type="Proteomes" id="UP000775213">
    <property type="component" value="Unassembled WGS sequence"/>
</dbReference>
<organism evidence="4 5">
    <name type="scientific">Dendrobium chrysotoxum</name>
    <name type="common">Orchid</name>
    <dbReference type="NCBI Taxonomy" id="161865"/>
    <lineage>
        <taxon>Eukaryota</taxon>
        <taxon>Viridiplantae</taxon>
        <taxon>Streptophyta</taxon>
        <taxon>Embryophyta</taxon>
        <taxon>Tracheophyta</taxon>
        <taxon>Spermatophyta</taxon>
        <taxon>Magnoliopsida</taxon>
        <taxon>Liliopsida</taxon>
        <taxon>Asparagales</taxon>
        <taxon>Orchidaceae</taxon>
        <taxon>Epidendroideae</taxon>
        <taxon>Malaxideae</taxon>
        <taxon>Dendrobiinae</taxon>
        <taxon>Dendrobium</taxon>
    </lineage>
</organism>
<keyword evidence="5" id="KW-1185">Reference proteome</keyword>
<evidence type="ECO:0000256" key="1">
    <source>
        <dbReference type="ARBA" id="ARBA00007596"/>
    </source>
</evidence>
<accession>A0AAV7GHG6</accession>
<dbReference type="GO" id="GO:1990904">
    <property type="term" value="C:ribonucleoprotein complex"/>
    <property type="evidence" value="ECO:0007669"/>
    <property type="project" value="UniProtKB-KW"/>
</dbReference>
<dbReference type="InterPro" id="IPR038584">
    <property type="entry name" value="Ribosomal_bL33_sf"/>
</dbReference>
<protein>
    <submittedName>
        <fullName evidence="4">Uncharacterized protein</fullName>
    </submittedName>
</protein>
<evidence type="ECO:0000313" key="5">
    <source>
        <dbReference type="Proteomes" id="UP000775213"/>
    </source>
</evidence>
<dbReference type="AlphaFoldDB" id="A0AAV7GHG6"/>
<sequence>MYQLFSFLENIVPEVLDILVLAIGLLGEFHLVWGHPNYGVIGFNILKDYSVWSPNGIQRQMRTLHVIVLLCIDVVYCSVLSDVVRSDSSLDRSPVVFERMSIKNRRIFLDILLKRIDTIHPNRLEFRKFCRYRQKYMIHGEIKK</sequence>
<reference evidence="4 5" key="1">
    <citation type="journal article" date="2021" name="Hortic Res">
        <title>Chromosome-scale assembly of the Dendrobium chrysotoxum genome enhances the understanding of orchid evolution.</title>
        <authorList>
            <person name="Zhang Y."/>
            <person name="Zhang G.Q."/>
            <person name="Zhang D."/>
            <person name="Liu X.D."/>
            <person name="Xu X.Y."/>
            <person name="Sun W.H."/>
            <person name="Yu X."/>
            <person name="Zhu X."/>
            <person name="Wang Z.W."/>
            <person name="Zhao X."/>
            <person name="Zhong W.Y."/>
            <person name="Chen H."/>
            <person name="Yin W.L."/>
            <person name="Huang T."/>
            <person name="Niu S.C."/>
            <person name="Liu Z.J."/>
        </authorList>
    </citation>
    <scope>NUCLEOTIDE SEQUENCE [LARGE SCALE GENOMIC DNA]</scope>
    <source>
        <strain evidence="4">Lindl</strain>
    </source>
</reference>
<gene>
    <name evidence="4" type="ORF">IEQ34_015242</name>
</gene>
<evidence type="ECO:0000256" key="2">
    <source>
        <dbReference type="ARBA" id="ARBA00022980"/>
    </source>
</evidence>
<comment type="caution">
    <text evidence="4">The sequence shown here is derived from an EMBL/GenBank/DDBJ whole genome shotgun (WGS) entry which is preliminary data.</text>
</comment>
<name>A0AAV7GHG6_DENCH</name>
<evidence type="ECO:0000256" key="3">
    <source>
        <dbReference type="ARBA" id="ARBA00023274"/>
    </source>
</evidence>
<proteinExistence type="inferred from homology"/>
<keyword evidence="3" id="KW-0687">Ribonucleoprotein</keyword>
<evidence type="ECO:0000313" key="4">
    <source>
        <dbReference type="EMBL" id="KAH0455210.1"/>
    </source>
</evidence>